<dbReference type="PANTHER" id="PTHR10622">
    <property type="entry name" value="HET DOMAIN-CONTAINING PROTEIN"/>
    <property type="match status" value="1"/>
</dbReference>
<dbReference type="AlphaFoldDB" id="A0A6A5JV58"/>
<feature type="domain" description="Heterokaryon incompatibility" evidence="1">
    <location>
        <begin position="2"/>
        <end position="53"/>
    </location>
</feature>
<organism evidence="2 3">
    <name type="scientific">Decorospora gaudefroyi</name>
    <dbReference type="NCBI Taxonomy" id="184978"/>
    <lineage>
        <taxon>Eukaryota</taxon>
        <taxon>Fungi</taxon>
        <taxon>Dikarya</taxon>
        <taxon>Ascomycota</taxon>
        <taxon>Pezizomycotina</taxon>
        <taxon>Dothideomycetes</taxon>
        <taxon>Pleosporomycetidae</taxon>
        <taxon>Pleosporales</taxon>
        <taxon>Pleosporineae</taxon>
        <taxon>Pleosporaceae</taxon>
        <taxon>Decorospora</taxon>
    </lineage>
</organism>
<dbReference type="Proteomes" id="UP000800040">
    <property type="component" value="Unassembled WGS sequence"/>
</dbReference>
<dbReference type="EMBL" id="ML975637">
    <property type="protein sequence ID" value="KAF1828168.1"/>
    <property type="molecule type" value="Genomic_DNA"/>
</dbReference>
<proteinExistence type="predicted"/>
<dbReference type="PANTHER" id="PTHR10622:SF13">
    <property type="entry name" value="NACHT DOMAIN-CONTAINING PROTEIN"/>
    <property type="match status" value="1"/>
</dbReference>
<dbReference type="InterPro" id="IPR010730">
    <property type="entry name" value="HET"/>
</dbReference>
<evidence type="ECO:0000313" key="3">
    <source>
        <dbReference type="Proteomes" id="UP000800040"/>
    </source>
</evidence>
<accession>A0A6A5JV58</accession>
<dbReference type="OrthoDB" id="674604at2759"/>
<keyword evidence="3" id="KW-1185">Reference proteome</keyword>
<name>A0A6A5JV58_9PLEO</name>
<protein>
    <submittedName>
        <fullName evidence="2">HET-domain-containing protein</fullName>
    </submittedName>
</protein>
<gene>
    <name evidence="2" type="ORF">BDW02DRAFT_652220</name>
</gene>
<evidence type="ECO:0000259" key="1">
    <source>
        <dbReference type="Pfam" id="PF06985"/>
    </source>
</evidence>
<dbReference type="Pfam" id="PF06985">
    <property type="entry name" value="HET"/>
    <property type="match status" value="1"/>
</dbReference>
<evidence type="ECO:0000313" key="2">
    <source>
        <dbReference type="EMBL" id="KAF1828168.1"/>
    </source>
</evidence>
<sequence length="231" mass="26585">MHEAKRDGLDYFWMDTCCIDKANNRELSEAINSMIHSYHNAGKCYVFLSDVENNCLEGNGELSPRWKTAFRKSRWFNRGWTLQGLLAHHLVKFFFKEGARLGDKRSLKHTIHVVTGIPLSGSNLHIRCPPTTDLWQRQREVIEATEANDSVGFDGRYVSLTRWRSAVIERCCTYDRILTAISEEDSEYAMRILQWLTFSARLLSVEEIAEVVAIDVARDPAFDPNKVLGDR</sequence>
<reference evidence="2" key="1">
    <citation type="submission" date="2020-01" db="EMBL/GenBank/DDBJ databases">
        <authorList>
            <consortium name="DOE Joint Genome Institute"/>
            <person name="Haridas S."/>
            <person name="Albert R."/>
            <person name="Binder M."/>
            <person name="Bloem J."/>
            <person name="Labutti K."/>
            <person name="Salamov A."/>
            <person name="Andreopoulos B."/>
            <person name="Baker S.E."/>
            <person name="Barry K."/>
            <person name="Bills G."/>
            <person name="Bluhm B.H."/>
            <person name="Cannon C."/>
            <person name="Castanera R."/>
            <person name="Culley D.E."/>
            <person name="Daum C."/>
            <person name="Ezra D."/>
            <person name="Gonzalez J.B."/>
            <person name="Henrissat B."/>
            <person name="Kuo A."/>
            <person name="Liang C."/>
            <person name="Lipzen A."/>
            <person name="Lutzoni F."/>
            <person name="Magnuson J."/>
            <person name="Mondo S."/>
            <person name="Nolan M."/>
            <person name="Ohm R."/>
            <person name="Pangilinan J."/>
            <person name="Park H.-J."/>
            <person name="Ramirez L."/>
            <person name="Alfaro M."/>
            <person name="Sun H."/>
            <person name="Tritt A."/>
            <person name="Yoshinaga Y."/>
            <person name="Zwiers L.-H."/>
            <person name="Turgeon B.G."/>
            <person name="Goodwin S.B."/>
            <person name="Spatafora J.W."/>
            <person name="Crous P.W."/>
            <person name="Grigoriev I.V."/>
        </authorList>
    </citation>
    <scope>NUCLEOTIDE SEQUENCE</scope>
    <source>
        <strain evidence="2">P77</strain>
    </source>
</reference>